<dbReference type="eggNOG" id="arCOG04253">
    <property type="taxonomic scope" value="Archaea"/>
</dbReference>
<name>H2C7T1_9CREN</name>
<dbReference type="Proteomes" id="UP000003980">
    <property type="component" value="Unassembled WGS sequence"/>
</dbReference>
<gene>
    <name evidence="1" type="ORF">MetMK1DRAFT_00026300</name>
</gene>
<sequence length="379" mass="42272">MEITGVADLPLHNGKVPNWLIPIMKRMSRALLDVMLLEWGPDKVVQRFSNPLWFQGFNNVIGMDWDSSGSTTVTLGIVKESVNPKEDGLAVLGGKGRASLQVQEELEKISSVLNVDATKLGRISRLVAKVDTTLLQDGHELYHHSLLVTESEWAVIQQGMNVDTKFARRYHWRSVSDPVDQPHEGISGARVDAVLNVLPKEGAKRALLDLLRENPRKIVQEYLRLQSVIRGTSLDTWLNLGTIGAISREARIVYMRPVDVTRVESILERLREANPGNLEEALLLGLGPSTARALSLISDLIYREPPSYQDPVDTPYDPFKYAFAIGGKDGVPFPVNRKVAYEVIITLEDVVSRAKLEKKDKERALNKLRELSVGVKEGT</sequence>
<dbReference type="PANTHER" id="PTHR38597:SF1">
    <property type="entry name" value="BLL3834 PROTEIN"/>
    <property type="match status" value="1"/>
</dbReference>
<protein>
    <recommendedName>
        <fullName evidence="3">DUF763 domain-containing protein</fullName>
    </recommendedName>
</protein>
<keyword evidence="2" id="KW-1185">Reference proteome</keyword>
<evidence type="ECO:0000313" key="2">
    <source>
        <dbReference type="Proteomes" id="UP000003980"/>
    </source>
</evidence>
<dbReference type="AlphaFoldDB" id="H2C7T1"/>
<reference evidence="1 2" key="1">
    <citation type="submission" date="2012-01" db="EMBL/GenBank/DDBJ databases">
        <title>Improved High-Quality Draft sequence of Metallosphaera yellowstonensis MK1.</title>
        <authorList>
            <consortium name="US DOE Joint Genome Institute"/>
            <person name="Lucas S."/>
            <person name="Han J."/>
            <person name="Cheng J.-F."/>
            <person name="Goodwin L."/>
            <person name="Pitluck S."/>
            <person name="Peters L."/>
            <person name="Teshima H."/>
            <person name="Detter J.C."/>
            <person name="Han C."/>
            <person name="Tapia R."/>
            <person name="Land M."/>
            <person name="Hauser L."/>
            <person name="Kyrpides N."/>
            <person name="Kozubal M."/>
            <person name="Macur R.E."/>
            <person name="Jay Z."/>
            <person name="Inskeep W."/>
            <person name="Woyke T."/>
        </authorList>
    </citation>
    <scope>NUCLEOTIDE SEQUENCE [LARGE SCALE GENOMIC DNA]</scope>
    <source>
        <strain evidence="1 2">MK1</strain>
    </source>
</reference>
<dbReference type="HOGENOM" id="CLU_061722_0_0_2"/>
<dbReference type="EMBL" id="JH597770">
    <property type="protein sequence ID" value="EHP68207.1"/>
    <property type="molecule type" value="Genomic_DNA"/>
</dbReference>
<dbReference type="InterPro" id="IPR008482">
    <property type="entry name" value="DUF763"/>
</dbReference>
<dbReference type="OrthoDB" id="9948at2157"/>
<evidence type="ECO:0000313" key="1">
    <source>
        <dbReference type="EMBL" id="EHP68207.1"/>
    </source>
</evidence>
<organism evidence="1 2">
    <name type="scientific">Metallosphaera yellowstonensis MK1</name>
    <dbReference type="NCBI Taxonomy" id="671065"/>
    <lineage>
        <taxon>Archaea</taxon>
        <taxon>Thermoproteota</taxon>
        <taxon>Thermoprotei</taxon>
        <taxon>Sulfolobales</taxon>
        <taxon>Sulfolobaceae</taxon>
        <taxon>Metallosphaera</taxon>
    </lineage>
</organism>
<dbReference type="Pfam" id="PF05559">
    <property type="entry name" value="DUF763"/>
    <property type="match status" value="1"/>
</dbReference>
<dbReference type="STRING" id="671065.MetMK1DRAFT_00026300"/>
<dbReference type="RefSeq" id="WP_009074397.1">
    <property type="nucleotide sequence ID" value="NZ_JH597770.1"/>
</dbReference>
<proteinExistence type="predicted"/>
<accession>H2C7T1</accession>
<dbReference type="PANTHER" id="PTHR38597">
    <property type="entry name" value="BLL3834 PROTEIN"/>
    <property type="match status" value="1"/>
</dbReference>
<evidence type="ECO:0008006" key="3">
    <source>
        <dbReference type="Google" id="ProtNLM"/>
    </source>
</evidence>